<evidence type="ECO:0000313" key="3">
    <source>
        <dbReference type="Proteomes" id="UP000199584"/>
    </source>
</evidence>
<reference evidence="3" key="1">
    <citation type="submission" date="2016-10" db="EMBL/GenBank/DDBJ databases">
        <authorList>
            <person name="Varghese N."/>
            <person name="Submissions S."/>
        </authorList>
    </citation>
    <scope>NUCLEOTIDE SEQUENCE [LARGE SCALE GENOMIC DNA]</scope>
    <source>
        <strain evidence="3">DSM 3669</strain>
    </source>
</reference>
<name>A0A1I6D2Y4_9FIRM</name>
<feature type="transmembrane region" description="Helical" evidence="1">
    <location>
        <begin position="21"/>
        <end position="46"/>
    </location>
</feature>
<organism evidence="2 3">
    <name type="scientific">Desulfoscipio geothermicus DSM 3669</name>
    <dbReference type="NCBI Taxonomy" id="1121426"/>
    <lineage>
        <taxon>Bacteria</taxon>
        <taxon>Bacillati</taxon>
        <taxon>Bacillota</taxon>
        <taxon>Clostridia</taxon>
        <taxon>Eubacteriales</taxon>
        <taxon>Desulfallaceae</taxon>
        <taxon>Desulfoscipio</taxon>
    </lineage>
</organism>
<dbReference type="RefSeq" id="WP_092482154.1">
    <property type="nucleotide sequence ID" value="NZ_FOYM01000004.1"/>
</dbReference>
<keyword evidence="1" id="KW-0472">Membrane</keyword>
<dbReference type="EMBL" id="FOYM01000004">
    <property type="protein sequence ID" value="SFQ99713.1"/>
    <property type="molecule type" value="Genomic_DNA"/>
</dbReference>
<dbReference type="NCBIfam" id="TIGR02867">
    <property type="entry name" value="spore_II_P"/>
    <property type="match status" value="1"/>
</dbReference>
<keyword evidence="1" id="KW-1133">Transmembrane helix</keyword>
<dbReference type="SUPFAM" id="SSF53187">
    <property type="entry name" value="Zn-dependent exopeptidases"/>
    <property type="match status" value="1"/>
</dbReference>
<dbReference type="STRING" id="39060.SAMN05660706_104159"/>
<gene>
    <name evidence="2" type="ORF">SAMN05660706_104159</name>
</gene>
<proteinExistence type="predicted"/>
<sequence length="358" mass="39709">MHPAYYYHYRMHRLRKKMRPVASLIIIFMLFFIIINGLVVCMPSLAKGARGMLNIMLAWSDRDPRGILRVGVPILAWAGRQEDIPQVVSPGDLMAPLIRVISAGRQRPVLMLESQMPLLAAVNASETKSAPVMAPPVEPLPDKEMQAVAPPLSKESLVAIYNTHTGETYALTDGMERFNGKRGGVVKAAEALEDELEEKYGIQVARSDAINDTNYSASYARSQDTLRQLLEDNPSVQVVLDIHRDAGKSRENSLVTVDGQQVAPVLIIVGSDARAPFPTWRQNYDFARELAEEIEKQHPGLCLGVRIKEGRYNQFLHPRAVLLEVGSVSNSTEEAVHSARMLAGPVAEMVKRYMDGEV</sequence>
<evidence type="ECO:0000313" key="2">
    <source>
        <dbReference type="EMBL" id="SFQ99713.1"/>
    </source>
</evidence>
<dbReference type="Pfam" id="PF07454">
    <property type="entry name" value="SpoIIP"/>
    <property type="match status" value="1"/>
</dbReference>
<dbReference type="AlphaFoldDB" id="A0A1I6D2Y4"/>
<dbReference type="OrthoDB" id="1633470at2"/>
<keyword evidence="3" id="KW-1185">Reference proteome</keyword>
<protein>
    <submittedName>
        <fullName evidence="2">Stage II sporulation protein P</fullName>
    </submittedName>
</protein>
<dbReference type="InterPro" id="IPR010897">
    <property type="entry name" value="Spore_II_P"/>
</dbReference>
<keyword evidence="1" id="KW-0812">Transmembrane</keyword>
<evidence type="ECO:0000256" key="1">
    <source>
        <dbReference type="SAM" id="Phobius"/>
    </source>
</evidence>
<accession>A0A1I6D2Y4</accession>
<dbReference type="Proteomes" id="UP000199584">
    <property type="component" value="Unassembled WGS sequence"/>
</dbReference>